<organism evidence="1 2">
    <name type="scientific">Zophobas morio</name>
    <dbReference type="NCBI Taxonomy" id="2755281"/>
    <lineage>
        <taxon>Eukaryota</taxon>
        <taxon>Metazoa</taxon>
        <taxon>Ecdysozoa</taxon>
        <taxon>Arthropoda</taxon>
        <taxon>Hexapoda</taxon>
        <taxon>Insecta</taxon>
        <taxon>Pterygota</taxon>
        <taxon>Neoptera</taxon>
        <taxon>Endopterygota</taxon>
        <taxon>Coleoptera</taxon>
        <taxon>Polyphaga</taxon>
        <taxon>Cucujiformia</taxon>
        <taxon>Tenebrionidae</taxon>
        <taxon>Zophobas</taxon>
    </lineage>
</organism>
<dbReference type="Proteomes" id="UP001168821">
    <property type="component" value="Unassembled WGS sequence"/>
</dbReference>
<evidence type="ECO:0000313" key="1">
    <source>
        <dbReference type="EMBL" id="KAJ3659710.1"/>
    </source>
</evidence>
<protein>
    <submittedName>
        <fullName evidence="1">Uncharacterized protein</fullName>
    </submittedName>
</protein>
<gene>
    <name evidence="1" type="ORF">Zmor_011384</name>
</gene>
<dbReference type="AlphaFoldDB" id="A0AA38IQ22"/>
<keyword evidence="2" id="KW-1185">Reference proteome</keyword>
<name>A0AA38IQ22_9CUCU</name>
<sequence length="208" mass="23580">MEVSFISFIKSINLIKKVSRAVEKCPPDTYNKCLNLSDAAFVDNSQVQPELVPSALHLRMQMIISAGKFEEIMKAQLSVMQMELKKSIDSNFQGIFNRLTVVETNVRSFQDEIHDLKNVVQNEIKRSIDNHLETILTRLTVIESNVSSSLLEIVKLKKCQLDSVSSARDINNVVSEIEECTTRSLNVILFSIPEFTATSYTQKIHDDL</sequence>
<proteinExistence type="predicted"/>
<accession>A0AA38IQ22</accession>
<comment type="caution">
    <text evidence="1">The sequence shown here is derived from an EMBL/GenBank/DDBJ whole genome shotgun (WGS) entry which is preliminary data.</text>
</comment>
<dbReference type="EMBL" id="JALNTZ010000003">
    <property type="protein sequence ID" value="KAJ3659710.1"/>
    <property type="molecule type" value="Genomic_DNA"/>
</dbReference>
<reference evidence="1" key="1">
    <citation type="journal article" date="2023" name="G3 (Bethesda)">
        <title>Whole genome assemblies of Zophobas morio and Tenebrio molitor.</title>
        <authorList>
            <person name="Kaur S."/>
            <person name="Stinson S.A."/>
            <person name="diCenzo G.C."/>
        </authorList>
    </citation>
    <scope>NUCLEOTIDE SEQUENCE</scope>
    <source>
        <strain evidence="1">QUZm001</strain>
    </source>
</reference>
<evidence type="ECO:0000313" key="2">
    <source>
        <dbReference type="Proteomes" id="UP001168821"/>
    </source>
</evidence>